<dbReference type="AlphaFoldDB" id="A0A4Q0A493"/>
<accession>A0A4Q0A493</accession>
<reference evidence="3" key="1">
    <citation type="journal article" date="2018" name="Nat. Microbiol.">
        <title>Leveraging single-cell genomics to expand the fungal tree of life.</title>
        <authorList>
            <person name="Ahrendt S.R."/>
            <person name="Quandt C.A."/>
            <person name="Ciobanu D."/>
            <person name="Clum A."/>
            <person name="Salamov A."/>
            <person name="Andreopoulos B."/>
            <person name="Cheng J.F."/>
            <person name="Woyke T."/>
            <person name="Pelin A."/>
            <person name="Henrissat B."/>
            <person name="Reynolds N.K."/>
            <person name="Benny G.L."/>
            <person name="Smith M.E."/>
            <person name="James T.Y."/>
            <person name="Grigoriev I.V."/>
        </authorList>
    </citation>
    <scope>NUCLEOTIDE SEQUENCE [LARGE SCALE GENOMIC DNA]</scope>
    <source>
        <strain evidence="3">RSA 468</strain>
    </source>
</reference>
<feature type="compositionally biased region" description="Basic and acidic residues" evidence="1">
    <location>
        <begin position="65"/>
        <end position="82"/>
    </location>
</feature>
<dbReference type="EMBL" id="ML002227">
    <property type="protein sequence ID" value="RKP40080.1"/>
    <property type="molecule type" value="Genomic_DNA"/>
</dbReference>
<organism evidence="2 3">
    <name type="scientific">Dimargaris cristalligena</name>
    <dbReference type="NCBI Taxonomy" id="215637"/>
    <lineage>
        <taxon>Eukaryota</taxon>
        <taxon>Fungi</taxon>
        <taxon>Fungi incertae sedis</taxon>
        <taxon>Zoopagomycota</taxon>
        <taxon>Kickxellomycotina</taxon>
        <taxon>Dimargaritomycetes</taxon>
        <taxon>Dimargaritales</taxon>
        <taxon>Dimargaritaceae</taxon>
        <taxon>Dimargaris</taxon>
    </lineage>
</organism>
<protein>
    <recommendedName>
        <fullName evidence="4">Prefoldin</fullName>
    </recommendedName>
</protein>
<sequence length="82" mass="9467">MSDIAAMNDELALLQKKQQESMVLQSELENLKDTRKLYTSRAPGGIFFVDKRQTIQTRNQASQKELTKKIQDLEKKTGPREQ</sequence>
<evidence type="ECO:0000313" key="2">
    <source>
        <dbReference type="EMBL" id="RKP40080.1"/>
    </source>
</evidence>
<gene>
    <name evidence="2" type="ORF">BJ085DRAFT_34224</name>
</gene>
<name>A0A4Q0A493_9FUNG</name>
<feature type="region of interest" description="Disordered" evidence="1">
    <location>
        <begin position="58"/>
        <end position="82"/>
    </location>
</feature>
<evidence type="ECO:0000256" key="1">
    <source>
        <dbReference type="SAM" id="MobiDB-lite"/>
    </source>
</evidence>
<evidence type="ECO:0000313" key="3">
    <source>
        <dbReference type="Proteomes" id="UP000268162"/>
    </source>
</evidence>
<keyword evidence="3" id="KW-1185">Reference proteome</keyword>
<proteinExistence type="predicted"/>
<dbReference type="Proteomes" id="UP000268162">
    <property type="component" value="Unassembled WGS sequence"/>
</dbReference>
<evidence type="ECO:0008006" key="4">
    <source>
        <dbReference type="Google" id="ProtNLM"/>
    </source>
</evidence>
<dbReference type="SUPFAM" id="SSF46579">
    <property type="entry name" value="Prefoldin"/>
    <property type="match status" value="1"/>
</dbReference>